<keyword evidence="3 4" id="KW-0732">Signal</keyword>
<dbReference type="GO" id="GO:1904680">
    <property type="term" value="F:peptide transmembrane transporter activity"/>
    <property type="evidence" value="ECO:0007669"/>
    <property type="project" value="TreeGrafter"/>
</dbReference>
<dbReference type="EMBL" id="RJJQ01000012">
    <property type="protein sequence ID" value="RNI21072.1"/>
    <property type="molecule type" value="Genomic_DNA"/>
</dbReference>
<feature type="signal peptide" evidence="4">
    <location>
        <begin position="1"/>
        <end position="20"/>
    </location>
</feature>
<sequence>MIRRRTLTSAFVIAAAASLAACSSGSGGSGASDAKLQSGGNLVMARADEPTSLLPSVPTDNAAIWIIEEIYSTLTVPAQNGSGVRPSLATSWKQSADKLSWTFDLRKDAKFADGRPVTSADVKFSIEQVQKKSSPFAFIDSIITAMDTPDAHTIVFHTAKPWAPFPADMALFANSIVPDNYGGKSAQAFAQHPVGSGPFKFDSWTKGSSLKIVKNPDYWAKGTPKLDSVTFTVVPDSNTRATQLSSGQIQINEYPSNSSIQAVSKTPGLKFTSFPSSEVDYLGMNTSRKPLNDVNVRKAIRLAIDKEAILKSVYYNRATLAGGYLSPTTWAHDASIKPTAFDLAAAKAALAKSSVPNGFTTTITISSGDQDASAEAQLIQADLAKIGITLKIKSLDPASQYSTKGAGNYDMAFGLYTTDIVDPDEIARFAGTFSGGVHTVYTWFNNAQMNRLADSASSASDQAARKKDYDQMQQIINDNVPYIPLFYVPGNYSYSSKVHGFAPGATGNYFLEDVWLSK</sequence>
<evidence type="ECO:0000313" key="6">
    <source>
        <dbReference type="EMBL" id="RNI21072.1"/>
    </source>
</evidence>
<protein>
    <submittedName>
        <fullName evidence="6">ABC transporter substrate-binding protein</fullName>
    </submittedName>
</protein>
<dbReference type="Gene3D" id="3.40.190.10">
    <property type="entry name" value="Periplasmic binding protein-like II"/>
    <property type="match status" value="1"/>
</dbReference>
<dbReference type="InterPro" id="IPR030678">
    <property type="entry name" value="Peptide/Ni-bd"/>
</dbReference>
<evidence type="ECO:0000256" key="2">
    <source>
        <dbReference type="ARBA" id="ARBA00005695"/>
    </source>
</evidence>
<dbReference type="Gene3D" id="3.10.105.10">
    <property type="entry name" value="Dipeptide-binding Protein, Domain 3"/>
    <property type="match status" value="1"/>
</dbReference>
<evidence type="ECO:0000256" key="1">
    <source>
        <dbReference type="ARBA" id="ARBA00004193"/>
    </source>
</evidence>
<dbReference type="RefSeq" id="WP_123271789.1">
    <property type="nucleotide sequence ID" value="NZ_RJJQ01000012.1"/>
</dbReference>
<dbReference type="GO" id="GO:0042597">
    <property type="term" value="C:periplasmic space"/>
    <property type="evidence" value="ECO:0007669"/>
    <property type="project" value="UniProtKB-ARBA"/>
</dbReference>
<dbReference type="GO" id="GO:0015833">
    <property type="term" value="P:peptide transport"/>
    <property type="evidence" value="ECO:0007669"/>
    <property type="project" value="TreeGrafter"/>
</dbReference>
<evidence type="ECO:0000313" key="7">
    <source>
        <dbReference type="Proteomes" id="UP000271678"/>
    </source>
</evidence>
<dbReference type="GO" id="GO:0043190">
    <property type="term" value="C:ATP-binding cassette (ABC) transporter complex"/>
    <property type="evidence" value="ECO:0007669"/>
    <property type="project" value="InterPro"/>
</dbReference>
<dbReference type="AlphaFoldDB" id="A0A3M9M6A0"/>
<dbReference type="PROSITE" id="PS51257">
    <property type="entry name" value="PROKAR_LIPOPROTEIN"/>
    <property type="match status" value="1"/>
</dbReference>
<comment type="subcellular location">
    <subcellularLocation>
        <location evidence="1">Cell membrane</location>
        <topology evidence="1">Lipid-anchor</topology>
    </subcellularLocation>
</comment>
<name>A0A3M9M6A0_9MICO</name>
<evidence type="ECO:0000259" key="5">
    <source>
        <dbReference type="Pfam" id="PF00496"/>
    </source>
</evidence>
<dbReference type="PANTHER" id="PTHR30290">
    <property type="entry name" value="PERIPLASMIC BINDING COMPONENT OF ABC TRANSPORTER"/>
    <property type="match status" value="1"/>
</dbReference>
<dbReference type="CDD" id="cd00995">
    <property type="entry name" value="PBP2_NikA_DppA_OppA_like"/>
    <property type="match status" value="1"/>
</dbReference>
<evidence type="ECO:0000256" key="4">
    <source>
        <dbReference type="SAM" id="SignalP"/>
    </source>
</evidence>
<comment type="similarity">
    <text evidence="2">Belongs to the bacterial solute-binding protein 5 family.</text>
</comment>
<dbReference type="InterPro" id="IPR023765">
    <property type="entry name" value="SBP_5_CS"/>
</dbReference>
<dbReference type="OrthoDB" id="5243526at2"/>
<dbReference type="Pfam" id="PF00496">
    <property type="entry name" value="SBP_bac_5"/>
    <property type="match status" value="1"/>
</dbReference>
<dbReference type="Proteomes" id="UP000271678">
    <property type="component" value="Unassembled WGS sequence"/>
</dbReference>
<dbReference type="InterPro" id="IPR039424">
    <property type="entry name" value="SBP_5"/>
</dbReference>
<gene>
    <name evidence="6" type="ORF">EFY87_12360</name>
</gene>
<dbReference type="InterPro" id="IPR000914">
    <property type="entry name" value="SBP_5_dom"/>
</dbReference>
<proteinExistence type="inferred from homology"/>
<dbReference type="PROSITE" id="PS01040">
    <property type="entry name" value="SBP_BACTERIAL_5"/>
    <property type="match status" value="1"/>
</dbReference>
<comment type="caution">
    <text evidence="6">The sequence shown here is derived from an EMBL/GenBank/DDBJ whole genome shotgun (WGS) entry which is preliminary data.</text>
</comment>
<organism evidence="6 7">
    <name type="scientific">Flexivirga caeni</name>
    <dbReference type="NCBI Taxonomy" id="2294115"/>
    <lineage>
        <taxon>Bacteria</taxon>
        <taxon>Bacillati</taxon>
        <taxon>Actinomycetota</taxon>
        <taxon>Actinomycetes</taxon>
        <taxon>Micrococcales</taxon>
        <taxon>Dermacoccaceae</taxon>
        <taxon>Flexivirga</taxon>
    </lineage>
</organism>
<dbReference type="Gene3D" id="3.90.76.10">
    <property type="entry name" value="Dipeptide-binding Protein, Domain 1"/>
    <property type="match status" value="1"/>
</dbReference>
<dbReference type="SUPFAM" id="SSF53850">
    <property type="entry name" value="Periplasmic binding protein-like II"/>
    <property type="match status" value="1"/>
</dbReference>
<evidence type="ECO:0000256" key="3">
    <source>
        <dbReference type="ARBA" id="ARBA00022729"/>
    </source>
</evidence>
<keyword evidence="7" id="KW-1185">Reference proteome</keyword>
<dbReference type="PIRSF" id="PIRSF002741">
    <property type="entry name" value="MppA"/>
    <property type="match status" value="1"/>
</dbReference>
<dbReference type="PANTHER" id="PTHR30290:SF38">
    <property type="entry name" value="D,D-DIPEPTIDE-BINDING PERIPLASMIC PROTEIN DDPA-RELATED"/>
    <property type="match status" value="1"/>
</dbReference>
<feature type="chain" id="PRO_5039298938" evidence="4">
    <location>
        <begin position="21"/>
        <end position="518"/>
    </location>
</feature>
<reference evidence="6 7" key="1">
    <citation type="submission" date="2018-11" db="EMBL/GenBank/DDBJ databases">
        <title>Draft genome of Simplicispira Flexivirga sp. BO-16.</title>
        <authorList>
            <person name="Im W.T."/>
        </authorList>
    </citation>
    <scope>NUCLEOTIDE SEQUENCE [LARGE SCALE GENOMIC DNA]</scope>
    <source>
        <strain evidence="6 7">BO-16</strain>
    </source>
</reference>
<accession>A0A3M9M6A0</accession>
<feature type="domain" description="Solute-binding protein family 5" evidence="5">
    <location>
        <begin position="84"/>
        <end position="426"/>
    </location>
</feature>